<organism evidence="2 3">
    <name type="scientific">Phyllostomus discolor</name>
    <name type="common">pale spear-nosed bat</name>
    <dbReference type="NCBI Taxonomy" id="89673"/>
    <lineage>
        <taxon>Eukaryota</taxon>
        <taxon>Metazoa</taxon>
        <taxon>Chordata</taxon>
        <taxon>Craniata</taxon>
        <taxon>Vertebrata</taxon>
        <taxon>Euteleostomi</taxon>
        <taxon>Mammalia</taxon>
        <taxon>Eutheria</taxon>
        <taxon>Laurasiatheria</taxon>
        <taxon>Chiroptera</taxon>
        <taxon>Yangochiroptera</taxon>
        <taxon>Phyllostomidae</taxon>
        <taxon>Phyllostominae</taxon>
        <taxon>Phyllostomus</taxon>
    </lineage>
</organism>
<dbReference type="AlphaFoldDB" id="A0A834EV81"/>
<dbReference type="EMBL" id="JABVXQ010000001">
    <property type="protein sequence ID" value="KAF6130916.1"/>
    <property type="molecule type" value="Genomic_DNA"/>
</dbReference>
<dbReference type="Proteomes" id="UP000664940">
    <property type="component" value="Unassembled WGS sequence"/>
</dbReference>
<evidence type="ECO:0000313" key="2">
    <source>
        <dbReference type="EMBL" id="KAF6130916.1"/>
    </source>
</evidence>
<feature type="region of interest" description="Disordered" evidence="1">
    <location>
        <begin position="70"/>
        <end position="96"/>
    </location>
</feature>
<protein>
    <submittedName>
        <fullName evidence="2">Uncharacterized protein</fullName>
    </submittedName>
</protein>
<comment type="caution">
    <text evidence="2">The sequence shown here is derived from an EMBL/GenBank/DDBJ whole genome shotgun (WGS) entry which is preliminary data.</text>
</comment>
<sequence>MSFSPWTMQFLPRIPVAGRLPLRLCYCSRVGDISELLSEKGEKEAAAFPSADTTPPPSTAEALAAVWARRAHTGGEPSRRRCQSARPPTPVGDMQHPGSGFGGWLIHSRGHTAPEPHALLNTSGTGEGRPHRVCVRTLQATTGNNTGGASAPGPCLHRDGEQHF</sequence>
<feature type="region of interest" description="Disordered" evidence="1">
    <location>
        <begin position="141"/>
        <end position="164"/>
    </location>
</feature>
<evidence type="ECO:0000313" key="3">
    <source>
        <dbReference type="Proteomes" id="UP000664940"/>
    </source>
</evidence>
<gene>
    <name evidence="2" type="ORF">HJG60_007866</name>
</gene>
<evidence type="ECO:0000256" key="1">
    <source>
        <dbReference type="SAM" id="MobiDB-lite"/>
    </source>
</evidence>
<name>A0A834EV81_9CHIR</name>
<proteinExistence type="predicted"/>
<accession>A0A834EV81</accession>
<reference evidence="2 3" key="1">
    <citation type="journal article" date="2020" name="Nature">
        <title>Six reference-quality genomes reveal evolution of bat adaptations.</title>
        <authorList>
            <person name="Jebb D."/>
            <person name="Huang Z."/>
            <person name="Pippel M."/>
            <person name="Hughes G.M."/>
            <person name="Lavrichenko K."/>
            <person name="Devanna P."/>
            <person name="Winkler S."/>
            <person name="Jermiin L.S."/>
            <person name="Skirmuntt E.C."/>
            <person name="Katzourakis A."/>
            <person name="Burkitt-Gray L."/>
            <person name="Ray D.A."/>
            <person name="Sullivan K.A.M."/>
            <person name="Roscito J.G."/>
            <person name="Kirilenko B.M."/>
            <person name="Davalos L.M."/>
            <person name="Corthals A.P."/>
            <person name="Power M.L."/>
            <person name="Jones G."/>
            <person name="Ransome R.D."/>
            <person name="Dechmann D.K.N."/>
            <person name="Locatelli A.G."/>
            <person name="Puechmaille S.J."/>
            <person name="Fedrigo O."/>
            <person name="Jarvis E.D."/>
            <person name="Hiller M."/>
            <person name="Vernes S.C."/>
            <person name="Myers E.W."/>
            <person name="Teeling E.C."/>
        </authorList>
    </citation>
    <scope>NUCLEOTIDE SEQUENCE [LARGE SCALE GENOMIC DNA]</scope>
    <source>
        <strain evidence="2">Bat1K_MPI-CBG_1</strain>
    </source>
</reference>